<dbReference type="Pfam" id="PF20465">
    <property type="entry name" value="MmeI_hel"/>
    <property type="match status" value="1"/>
</dbReference>
<evidence type="ECO:0000256" key="2">
    <source>
        <dbReference type="ARBA" id="ARBA00022603"/>
    </source>
</evidence>
<feature type="compositionally biased region" description="Acidic residues" evidence="5">
    <location>
        <begin position="983"/>
        <end position="997"/>
    </location>
</feature>
<evidence type="ECO:0000256" key="3">
    <source>
        <dbReference type="ARBA" id="ARBA00022679"/>
    </source>
</evidence>
<dbReference type="InterPro" id="IPR029063">
    <property type="entry name" value="SAM-dependent_MTases_sf"/>
</dbReference>
<name>A0A4Y9P5Z9_9BRAD</name>
<feature type="domain" description="MmeI-like helicase spacer" evidence="6">
    <location>
        <begin position="183"/>
        <end position="253"/>
    </location>
</feature>
<evidence type="ECO:0000256" key="1">
    <source>
        <dbReference type="ARBA" id="ARBA00011900"/>
    </source>
</evidence>
<dbReference type="Pfam" id="PF20466">
    <property type="entry name" value="MmeI_TRD"/>
    <property type="match status" value="1"/>
</dbReference>
<evidence type="ECO:0000313" key="10">
    <source>
        <dbReference type="Proteomes" id="UP000297700"/>
    </source>
</evidence>
<protein>
    <recommendedName>
        <fullName evidence="1">site-specific DNA-methyltransferase (adenine-specific)</fullName>
        <ecNumber evidence="1">2.1.1.72</ecNumber>
    </recommendedName>
</protein>
<dbReference type="RefSeq" id="WP_135164168.1">
    <property type="nucleotide sequence ID" value="NZ_SPQS01000007.1"/>
</dbReference>
<feature type="domain" description="MmeI-like target recognition" evidence="7">
    <location>
        <begin position="703"/>
        <end position="857"/>
    </location>
</feature>
<dbReference type="GO" id="GO:0032259">
    <property type="term" value="P:methylation"/>
    <property type="evidence" value="ECO:0007669"/>
    <property type="project" value="UniProtKB-KW"/>
</dbReference>
<feature type="domain" description="MmeI-like DNA-methyltransferase" evidence="8">
    <location>
        <begin position="369"/>
        <end position="580"/>
    </location>
</feature>
<comment type="caution">
    <text evidence="9">The sequence shown here is derived from an EMBL/GenBank/DDBJ whole genome shotgun (WGS) entry which is preliminary data.</text>
</comment>
<keyword evidence="2 9" id="KW-0489">Methyltransferase</keyword>
<dbReference type="GO" id="GO:0009007">
    <property type="term" value="F:site-specific DNA-methyltransferase (adenine-specific) activity"/>
    <property type="evidence" value="ECO:0007669"/>
    <property type="project" value="UniProtKB-EC"/>
</dbReference>
<dbReference type="SUPFAM" id="SSF53335">
    <property type="entry name" value="S-adenosyl-L-methionine-dependent methyltransferases"/>
    <property type="match status" value="1"/>
</dbReference>
<keyword evidence="3 9" id="KW-0808">Transferase</keyword>
<dbReference type="Proteomes" id="UP000297700">
    <property type="component" value="Unassembled WGS sequence"/>
</dbReference>
<dbReference type="PANTHER" id="PTHR33841:SF1">
    <property type="entry name" value="DNA METHYLTRANSFERASE A"/>
    <property type="match status" value="1"/>
</dbReference>
<evidence type="ECO:0000259" key="7">
    <source>
        <dbReference type="Pfam" id="PF20466"/>
    </source>
</evidence>
<dbReference type="InterPro" id="IPR046816">
    <property type="entry name" value="MmeI_Mtase"/>
</dbReference>
<dbReference type="Gene3D" id="3.40.50.150">
    <property type="entry name" value="Vaccinia Virus protein VP39"/>
    <property type="match status" value="1"/>
</dbReference>
<dbReference type="InterPro" id="IPR046820">
    <property type="entry name" value="MmeI_TRD"/>
</dbReference>
<evidence type="ECO:0000259" key="8">
    <source>
        <dbReference type="Pfam" id="PF20473"/>
    </source>
</evidence>
<dbReference type="PANTHER" id="PTHR33841">
    <property type="entry name" value="DNA METHYLTRANSFERASE YEEA-RELATED"/>
    <property type="match status" value="1"/>
</dbReference>
<gene>
    <name evidence="9" type="ORF">E4K64_14745</name>
</gene>
<accession>A0A4Y9P5Z9</accession>
<reference evidence="9 10" key="1">
    <citation type="submission" date="2019-03" db="EMBL/GenBank/DDBJ databases">
        <title>Bradyrhizobium strains diversity.</title>
        <authorList>
            <person name="Urquiaga M.C.O."/>
            <person name="Hungria M."/>
            <person name="Delamuta J.R.M."/>
            <person name="Klepa M.S."/>
        </authorList>
    </citation>
    <scope>NUCLEOTIDE SEQUENCE [LARGE SCALE GENOMIC DNA]</scope>
    <source>
        <strain evidence="9 10">CNPSo 3426</strain>
    </source>
</reference>
<evidence type="ECO:0000259" key="6">
    <source>
        <dbReference type="Pfam" id="PF20465"/>
    </source>
</evidence>
<dbReference type="AlphaFoldDB" id="A0A4Y9P5Z9"/>
<dbReference type="InterPro" id="IPR050953">
    <property type="entry name" value="N4_N6_ade-DNA_methylase"/>
</dbReference>
<dbReference type="EMBL" id="SPQS01000007">
    <property type="protein sequence ID" value="TFV75841.1"/>
    <property type="molecule type" value="Genomic_DNA"/>
</dbReference>
<comment type="catalytic activity">
    <reaction evidence="4">
        <text>a 2'-deoxyadenosine in DNA + S-adenosyl-L-methionine = an N(6)-methyl-2'-deoxyadenosine in DNA + S-adenosyl-L-homocysteine + H(+)</text>
        <dbReference type="Rhea" id="RHEA:15197"/>
        <dbReference type="Rhea" id="RHEA-COMP:12418"/>
        <dbReference type="Rhea" id="RHEA-COMP:12419"/>
        <dbReference type="ChEBI" id="CHEBI:15378"/>
        <dbReference type="ChEBI" id="CHEBI:57856"/>
        <dbReference type="ChEBI" id="CHEBI:59789"/>
        <dbReference type="ChEBI" id="CHEBI:90615"/>
        <dbReference type="ChEBI" id="CHEBI:90616"/>
        <dbReference type="EC" id="2.1.1.72"/>
    </reaction>
</comment>
<dbReference type="InterPro" id="IPR046819">
    <property type="entry name" value="MmeI_hel"/>
</dbReference>
<evidence type="ECO:0000256" key="4">
    <source>
        <dbReference type="ARBA" id="ARBA00047942"/>
    </source>
</evidence>
<sequence>MTPQQFIQKWLNSGLKERAAAQEHFLDLCKLLSEKTPADADPTGRDYGFEVGATKTTGSRGFADVFKRGFFAWEYKGTHANLDNAFAQLQRYAVALDNPPLLIVSDIGTLIRIHTNWTNSVSKTYEIPIAELDQPELREWLKQAFAEPDRLQPKKTRQQLTEEVAAEFAALAESLRSKQHDAEQVAHFINRLVFCMFAEDVKLLPDRMFLRMLERALEDPNEFVVFAADLFRAMSSGGRVGFEKVAWFNGGLFNDDTVFALTREEIKLVHKAASQYWGDVDPSILGTLFERGLDPRKRGQLGAHYTDREKIMTIVTPVIVEPLAAAWETTKTQIEAFLHKASDYESQSKKKGGRAASAAIGQATIARNDAQALLDRYLKTLADFRVLDPACGSGNFLYIALRALKDLEHRAQVEAEVLGLPRKFPSIGPEVVKGIEINPFAAELARVSIWIGEIQWMLKNGFPAAQNPVLKPLETIECRDALVSGDVGERVEAQWPSANAIIGNPPFLGSRKMAPDLGKDYVDDLRRIYKGMVPRGADLVCFWFAKAWKLAKVSAVERVGLIATNSISGGSSREVLDPIAKERRLFAVWRDQPWIVEGAAVDVHLICFSAEEPSHATINDGSVECIFADLHAPAHSNALDLTKARVLAANKSVAFQGVVPRSSVNKKLAKKLGLPPASFTLTREKAREMLTSGANANGLTNGEVIFPYLVGDDITKRPKDRFIVDFDTMSEQQAELFESPFAYVSPVKQHRREMTQPEALETWWQHWRTRSDMRSALKPLSRFIATPRVSKYRVFVWCKAPTLPDNAVVVIARDDDTTFGILQSKFHRIWALRKGTSLQNRPRYTQTTTFATFPFPNGLTPDRPADSYANDERAKQIAEAARNLDRLRTEWLNPHDLIQVVLENAPGLPPSIVPKDKSAALEIKKRTLVNLYNQQPSWLQTAHQALDEAVARAYGWPVDEDEDTILQRILTENLSRTPISDEPATESEDELEEEEDE</sequence>
<organism evidence="9 10">
    <name type="scientific">Bradyrhizobium frederickii</name>
    <dbReference type="NCBI Taxonomy" id="2560054"/>
    <lineage>
        <taxon>Bacteria</taxon>
        <taxon>Pseudomonadati</taxon>
        <taxon>Pseudomonadota</taxon>
        <taxon>Alphaproteobacteria</taxon>
        <taxon>Hyphomicrobiales</taxon>
        <taxon>Nitrobacteraceae</taxon>
        <taxon>Bradyrhizobium</taxon>
    </lineage>
</organism>
<evidence type="ECO:0000313" key="9">
    <source>
        <dbReference type="EMBL" id="TFV75841.1"/>
    </source>
</evidence>
<dbReference type="PRINTS" id="PR00507">
    <property type="entry name" value="N12N6MTFRASE"/>
</dbReference>
<feature type="region of interest" description="Disordered" evidence="5">
    <location>
        <begin position="974"/>
        <end position="997"/>
    </location>
</feature>
<dbReference type="EC" id="2.1.1.72" evidence="1"/>
<dbReference type="Pfam" id="PF20473">
    <property type="entry name" value="MmeI_Mtase"/>
    <property type="match status" value="1"/>
</dbReference>
<evidence type="ECO:0000256" key="5">
    <source>
        <dbReference type="SAM" id="MobiDB-lite"/>
    </source>
</evidence>
<proteinExistence type="predicted"/>